<name>A0ACB7X0A2_9ERIC</name>
<sequence length="595" mass="64960">MSAITIYVDNLADDMDTEWLGQIFSKYGRVVDVFIPFKRSKNFKTKFGFVRFNTVVEAEEAIADLDGISIRDKKMRVKMATFKAIQNQGGEHLRHLSTVKKPVTGKVDANAIKLKGPNSEKEAGKSYADAVVGRSCALRRISVNAIGNEWLTRSVVAKLYSLSAMESVREALHCKGVPQFDVRDMGGLWVVLTFPADSTRKGDDSVADSVGEASSRRDVVHGVWGKNRKGIKDGKEVSRVEDSNFEVSEGVKEFSSPKEDSLEDGEIRDKTCRSLTETLGEVNTLGEANTLGEINTLGDANHVVLGPNNLGEVFLVSDPQNLEVVGGCNMVRPTVQPNGANSGLGPIENNPIELGLVNLTCDGNPTVGHSKDTPDPNNEPFIFSSLSKSGHDLSSRGSGRDLGKAPLLGRRKKKPLEQILDCNSPESNPLRNGRRRKKIKQAVYQSAIAAASLSFSSDGIRNRNKILINKAQEIWSLGKTVGGEAMGPEEEVISRLAEMEDPPHWNAIGLLAEGPIRKPLQQLDPRSDPVHKEGGAAAAAGGGEAEQRRQREEEKRRGRGWERREQPTLPPNMPPIGSPRRKCQIELNIIGRLGT</sequence>
<gene>
    <name evidence="1" type="ORF">Vadar_013499</name>
</gene>
<dbReference type="Proteomes" id="UP000828048">
    <property type="component" value="Chromosome 2"/>
</dbReference>
<accession>A0ACB7X0A2</accession>
<evidence type="ECO:0000313" key="1">
    <source>
        <dbReference type="EMBL" id="KAH7834181.1"/>
    </source>
</evidence>
<protein>
    <submittedName>
        <fullName evidence="1">Uncharacterized protein</fullName>
    </submittedName>
</protein>
<keyword evidence="2" id="KW-1185">Reference proteome</keyword>
<comment type="caution">
    <text evidence="1">The sequence shown here is derived from an EMBL/GenBank/DDBJ whole genome shotgun (WGS) entry which is preliminary data.</text>
</comment>
<evidence type="ECO:0000313" key="2">
    <source>
        <dbReference type="Proteomes" id="UP000828048"/>
    </source>
</evidence>
<reference evidence="1 2" key="1">
    <citation type="journal article" date="2021" name="Hortic Res">
        <title>High-quality reference genome and annotation aids understanding of berry development for evergreen blueberry (Vaccinium darrowii).</title>
        <authorList>
            <person name="Yu J."/>
            <person name="Hulse-Kemp A.M."/>
            <person name="Babiker E."/>
            <person name="Staton M."/>
        </authorList>
    </citation>
    <scope>NUCLEOTIDE SEQUENCE [LARGE SCALE GENOMIC DNA]</scope>
    <source>
        <strain evidence="2">cv. NJ 8807/NJ 8810</strain>
        <tissue evidence="1">Young leaf</tissue>
    </source>
</reference>
<organism evidence="1 2">
    <name type="scientific">Vaccinium darrowii</name>
    <dbReference type="NCBI Taxonomy" id="229202"/>
    <lineage>
        <taxon>Eukaryota</taxon>
        <taxon>Viridiplantae</taxon>
        <taxon>Streptophyta</taxon>
        <taxon>Embryophyta</taxon>
        <taxon>Tracheophyta</taxon>
        <taxon>Spermatophyta</taxon>
        <taxon>Magnoliopsida</taxon>
        <taxon>eudicotyledons</taxon>
        <taxon>Gunneridae</taxon>
        <taxon>Pentapetalae</taxon>
        <taxon>asterids</taxon>
        <taxon>Ericales</taxon>
        <taxon>Ericaceae</taxon>
        <taxon>Vaccinioideae</taxon>
        <taxon>Vaccinieae</taxon>
        <taxon>Vaccinium</taxon>
    </lineage>
</organism>
<dbReference type="EMBL" id="CM037152">
    <property type="protein sequence ID" value="KAH7834181.1"/>
    <property type="molecule type" value="Genomic_DNA"/>
</dbReference>
<proteinExistence type="predicted"/>